<proteinExistence type="predicted"/>
<feature type="transmembrane region" description="Helical" evidence="2">
    <location>
        <begin position="110"/>
        <end position="129"/>
    </location>
</feature>
<evidence type="ECO:0000256" key="2">
    <source>
        <dbReference type="SAM" id="Phobius"/>
    </source>
</evidence>
<feature type="signal peptide" evidence="3">
    <location>
        <begin position="1"/>
        <end position="20"/>
    </location>
</feature>
<keyword evidence="3" id="KW-0732">Signal</keyword>
<protein>
    <submittedName>
        <fullName evidence="4">Uncharacterized protein</fullName>
    </submittedName>
</protein>
<feature type="chain" id="PRO_5047204961" evidence="3">
    <location>
        <begin position="21"/>
        <end position="359"/>
    </location>
</feature>
<name>A0ABQ6MVI1_9STRA</name>
<evidence type="ECO:0000313" key="5">
    <source>
        <dbReference type="Proteomes" id="UP001165060"/>
    </source>
</evidence>
<feature type="transmembrane region" description="Helical" evidence="2">
    <location>
        <begin position="327"/>
        <end position="349"/>
    </location>
</feature>
<accession>A0ABQ6MVI1</accession>
<dbReference type="Proteomes" id="UP001165060">
    <property type="component" value="Unassembled WGS sequence"/>
</dbReference>
<sequence>MPRLLLPFLSLLLLPPSSLSFSPPPPLLRPVRAPLTSLESSPDSASDSASDGPPVLPDIVLEDSQSVSSRASTAAQASAYQTSSLLLAGTALDAASRSLRALPSLRPSPALLAALLSPAAAAAALSATLSFTLRAAALRSRLGSNTYKRLNLALLSSSALQLLSFWLSITTPGAAQLKNSFAMVHLYAVVVSGNGFLKGVRGLVPQPHPAPLLADLKQELLQGVRTTAGFLSPRKPGQLPYVAAALLSLLSLLRDAALVRSGAAPLLRRLPSLSSSLLFFGASVSLSDAIRRDHPLNSLTFVSLNYALLFAGAAVARAALAKAGGAGWARGAVAAVAGAVAIESGYLGFSRRKNVKTQD</sequence>
<evidence type="ECO:0000256" key="3">
    <source>
        <dbReference type="SAM" id="SignalP"/>
    </source>
</evidence>
<evidence type="ECO:0000313" key="4">
    <source>
        <dbReference type="EMBL" id="GMI33503.1"/>
    </source>
</evidence>
<feature type="compositionally biased region" description="Low complexity" evidence="1">
    <location>
        <begin position="40"/>
        <end position="53"/>
    </location>
</feature>
<keyword evidence="2" id="KW-1133">Transmembrane helix</keyword>
<comment type="caution">
    <text evidence="4">The sequence shown here is derived from an EMBL/GenBank/DDBJ whole genome shotgun (WGS) entry which is preliminary data.</text>
</comment>
<keyword evidence="2" id="KW-0472">Membrane</keyword>
<organism evidence="4 5">
    <name type="scientific">Tetraparma gracilis</name>
    <dbReference type="NCBI Taxonomy" id="2962635"/>
    <lineage>
        <taxon>Eukaryota</taxon>
        <taxon>Sar</taxon>
        <taxon>Stramenopiles</taxon>
        <taxon>Ochrophyta</taxon>
        <taxon>Bolidophyceae</taxon>
        <taxon>Parmales</taxon>
        <taxon>Triparmaceae</taxon>
        <taxon>Tetraparma</taxon>
    </lineage>
</organism>
<gene>
    <name evidence="4" type="ORF">TeGR_g1394</name>
</gene>
<feature type="transmembrane region" description="Helical" evidence="2">
    <location>
        <begin position="299"/>
        <end position="321"/>
    </location>
</feature>
<feature type="region of interest" description="Disordered" evidence="1">
    <location>
        <begin position="36"/>
        <end position="55"/>
    </location>
</feature>
<dbReference type="EMBL" id="BRYB01006103">
    <property type="protein sequence ID" value="GMI33503.1"/>
    <property type="molecule type" value="Genomic_DNA"/>
</dbReference>
<evidence type="ECO:0000256" key="1">
    <source>
        <dbReference type="SAM" id="MobiDB-lite"/>
    </source>
</evidence>
<keyword evidence="5" id="KW-1185">Reference proteome</keyword>
<keyword evidence="2" id="KW-0812">Transmembrane</keyword>
<reference evidence="4 5" key="1">
    <citation type="journal article" date="2023" name="Commun. Biol.">
        <title>Genome analysis of Parmales, the sister group of diatoms, reveals the evolutionary specialization of diatoms from phago-mixotrophs to photoautotrophs.</title>
        <authorList>
            <person name="Ban H."/>
            <person name="Sato S."/>
            <person name="Yoshikawa S."/>
            <person name="Yamada K."/>
            <person name="Nakamura Y."/>
            <person name="Ichinomiya M."/>
            <person name="Sato N."/>
            <person name="Blanc-Mathieu R."/>
            <person name="Endo H."/>
            <person name="Kuwata A."/>
            <person name="Ogata H."/>
        </authorList>
    </citation>
    <scope>NUCLEOTIDE SEQUENCE [LARGE SCALE GENOMIC DNA]</scope>
</reference>